<dbReference type="PANTHER" id="PTHR18895:SF74">
    <property type="entry name" value="MTRF1L RELEASE FACTOR GLUTAMINE METHYLTRANSFERASE"/>
    <property type="match status" value="1"/>
</dbReference>
<dbReference type="SUPFAM" id="SSF53335">
    <property type="entry name" value="S-adenosyl-L-methionine-dependent methyltransferases"/>
    <property type="match status" value="1"/>
</dbReference>
<evidence type="ECO:0000313" key="2">
    <source>
        <dbReference type="EMBL" id="VAW92700.1"/>
    </source>
</evidence>
<dbReference type="Pfam" id="PF05175">
    <property type="entry name" value="MTS"/>
    <property type="match status" value="1"/>
</dbReference>
<evidence type="ECO:0000259" key="1">
    <source>
        <dbReference type="Pfam" id="PF05175"/>
    </source>
</evidence>
<dbReference type="PANTHER" id="PTHR18895">
    <property type="entry name" value="HEMK METHYLTRANSFERASE"/>
    <property type="match status" value="1"/>
</dbReference>
<dbReference type="EMBL" id="UOFU01000004">
    <property type="protein sequence ID" value="VAW92700.1"/>
    <property type="molecule type" value="Genomic_DNA"/>
</dbReference>
<dbReference type="Gene3D" id="3.40.50.150">
    <property type="entry name" value="Vaccinia Virus protein VP39"/>
    <property type="match status" value="1"/>
</dbReference>
<dbReference type="InterPro" id="IPR007848">
    <property type="entry name" value="Small_mtfrase_dom"/>
</dbReference>
<gene>
    <name evidence="2" type="ORF">MNBD_GAMMA20-1937</name>
</gene>
<dbReference type="GO" id="GO:0008168">
    <property type="term" value="F:methyltransferase activity"/>
    <property type="evidence" value="ECO:0007669"/>
    <property type="project" value="InterPro"/>
</dbReference>
<proteinExistence type="predicted"/>
<dbReference type="InterPro" id="IPR050320">
    <property type="entry name" value="N5-glutamine_MTase"/>
</dbReference>
<reference evidence="2" key="1">
    <citation type="submission" date="2018-06" db="EMBL/GenBank/DDBJ databases">
        <authorList>
            <person name="Zhirakovskaya E."/>
        </authorList>
    </citation>
    <scope>NUCLEOTIDE SEQUENCE</scope>
</reference>
<protein>
    <recommendedName>
        <fullName evidence="1">Methyltransferase small domain-containing protein</fullName>
    </recommendedName>
</protein>
<sequence length="248" mass="28130">MAERRASNFTHRWPIWLLFLTLGLGGCGHLPPEEKLPDREPGLTYLGREPGHPQNMLYQVQGLTFTVFPGVFQPAADTLALLRHTQIHPGERVLDIGTGTGVQAIFAARTARHVVATDISPTAVRNTRYNAKRLGVADKVSVRLGDLFSPIDPRKRFDVILFNIDYPNSDADLALWNVHERFFAQVKRHLKPGGRLYYQFGFRRNMARLQDMLRRNGLQIVAQFQTPAIVPGEQYITCVIQPRPPDRQ</sequence>
<accession>A0A3B0ZU12</accession>
<feature type="domain" description="Methyltransferase small" evidence="1">
    <location>
        <begin position="65"/>
        <end position="197"/>
    </location>
</feature>
<dbReference type="AlphaFoldDB" id="A0A3B0ZU12"/>
<dbReference type="CDD" id="cd02440">
    <property type="entry name" value="AdoMet_MTases"/>
    <property type="match status" value="1"/>
</dbReference>
<organism evidence="2">
    <name type="scientific">hydrothermal vent metagenome</name>
    <dbReference type="NCBI Taxonomy" id="652676"/>
    <lineage>
        <taxon>unclassified sequences</taxon>
        <taxon>metagenomes</taxon>
        <taxon>ecological metagenomes</taxon>
    </lineage>
</organism>
<dbReference type="InterPro" id="IPR029063">
    <property type="entry name" value="SAM-dependent_MTases_sf"/>
</dbReference>
<dbReference type="PROSITE" id="PS51257">
    <property type="entry name" value="PROKAR_LIPOPROTEIN"/>
    <property type="match status" value="1"/>
</dbReference>
<name>A0A3B0ZU12_9ZZZZ</name>